<dbReference type="PANTHER" id="PTHR13822:SF10">
    <property type="entry name" value="ATP SYNTHASE EPSILON CHAIN, CHLOROPLASTIC"/>
    <property type="match status" value="1"/>
</dbReference>
<evidence type="ECO:0000256" key="1">
    <source>
        <dbReference type="ARBA" id="ARBA00004202"/>
    </source>
</evidence>
<evidence type="ECO:0000256" key="3">
    <source>
        <dbReference type="ARBA" id="ARBA00022448"/>
    </source>
</evidence>
<comment type="caution">
    <text evidence="12">The sequence shown here is derived from an EMBL/GenBank/DDBJ whole genome shotgun (WGS) entry which is preliminary data.</text>
</comment>
<proteinExistence type="inferred from homology"/>
<dbReference type="GO" id="GO:0046933">
    <property type="term" value="F:proton-transporting ATP synthase activity, rotational mechanism"/>
    <property type="evidence" value="ECO:0007669"/>
    <property type="project" value="UniProtKB-UniRule"/>
</dbReference>
<dbReference type="GO" id="GO:0005524">
    <property type="term" value="F:ATP binding"/>
    <property type="evidence" value="ECO:0007669"/>
    <property type="project" value="UniProtKB-UniRule"/>
</dbReference>
<evidence type="ECO:0000256" key="4">
    <source>
        <dbReference type="ARBA" id="ARBA00023065"/>
    </source>
</evidence>
<gene>
    <name evidence="8" type="primary">atpC</name>
    <name evidence="12" type="ORF">A3C96_04050</name>
</gene>
<keyword evidence="8" id="KW-1003">Cell membrane</keyword>
<evidence type="ECO:0000256" key="8">
    <source>
        <dbReference type="HAMAP-Rule" id="MF_00530"/>
    </source>
</evidence>
<dbReference type="SUPFAM" id="SSF51344">
    <property type="entry name" value="Epsilon subunit of F1F0-ATP synthase N-terminal domain"/>
    <property type="match status" value="1"/>
</dbReference>
<dbReference type="SUPFAM" id="SSF46604">
    <property type="entry name" value="Epsilon subunit of F1F0-ATP synthase C-terminal domain"/>
    <property type="match status" value="1"/>
</dbReference>
<dbReference type="InterPro" id="IPR001469">
    <property type="entry name" value="ATP_synth_F1_dsu/esu"/>
</dbReference>
<dbReference type="Pfam" id="PF02823">
    <property type="entry name" value="ATP-synt_DE_N"/>
    <property type="match status" value="1"/>
</dbReference>
<feature type="domain" description="ATP synthase F1 complex delta/epsilon subunit N-terminal" evidence="11">
    <location>
        <begin position="5"/>
        <end position="87"/>
    </location>
</feature>
<dbReference type="PANTHER" id="PTHR13822">
    <property type="entry name" value="ATP SYNTHASE DELTA/EPSILON CHAIN"/>
    <property type="match status" value="1"/>
</dbReference>
<evidence type="ECO:0000256" key="6">
    <source>
        <dbReference type="ARBA" id="ARBA00023196"/>
    </source>
</evidence>
<dbReference type="InterPro" id="IPR036794">
    <property type="entry name" value="ATP_F1_dsu/esu_C_sf"/>
</dbReference>
<evidence type="ECO:0000256" key="9">
    <source>
        <dbReference type="RuleBase" id="RU003656"/>
    </source>
</evidence>
<keyword evidence="7 8" id="KW-0066">ATP synthesis</keyword>
<evidence type="ECO:0000313" key="12">
    <source>
        <dbReference type="EMBL" id="OGL74554.1"/>
    </source>
</evidence>
<dbReference type="HAMAP" id="MF_00530">
    <property type="entry name" value="ATP_synth_epsil_bac"/>
    <property type="match status" value="1"/>
</dbReference>
<evidence type="ECO:0000313" key="13">
    <source>
        <dbReference type="Proteomes" id="UP000177088"/>
    </source>
</evidence>
<keyword evidence="4 8" id="KW-0406">Ion transport</keyword>
<dbReference type="CDD" id="cd12152">
    <property type="entry name" value="F1-ATPase_delta"/>
    <property type="match status" value="1"/>
</dbReference>
<keyword evidence="3 8" id="KW-0813">Transport</keyword>
<evidence type="ECO:0000256" key="5">
    <source>
        <dbReference type="ARBA" id="ARBA00023136"/>
    </source>
</evidence>
<sequence length="150" mass="16286">MNRQMEFEITTPERTVLKTLVESATLPTQEGEITVLPGHVPLVANLVPGMVTLRVNGEDQYLACSGGFIEVQPTGTGGRIIILADTAERAEELDMAKVEEARERARQALANRRAADDVATAAAAAAMERELSRLKVARKHRSRGVPEPRG</sequence>
<protein>
    <recommendedName>
        <fullName evidence="8">ATP synthase epsilon chain</fullName>
    </recommendedName>
    <alternativeName>
        <fullName evidence="8">ATP synthase F1 sector epsilon subunit</fullName>
    </alternativeName>
    <alternativeName>
        <fullName evidence="8">F-ATPase epsilon subunit</fullName>
    </alternativeName>
</protein>
<dbReference type="Proteomes" id="UP000177088">
    <property type="component" value="Unassembled WGS sequence"/>
</dbReference>
<evidence type="ECO:0000256" key="2">
    <source>
        <dbReference type="ARBA" id="ARBA00005712"/>
    </source>
</evidence>
<keyword evidence="6 8" id="KW-0139">CF(1)</keyword>
<comment type="function">
    <text evidence="8">Produces ATP from ADP in the presence of a proton gradient across the membrane.</text>
</comment>
<dbReference type="Gene3D" id="2.60.15.10">
    <property type="entry name" value="F0F1 ATP synthase delta/epsilon subunit, N-terminal"/>
    <property type="match status" value="1"/>
</dbReference>
<comment type="subunit">
    <text evidence="8 9">F-type ATPases have 2 components, CF(1) - the catalytic core - and CF(0) - the membrane proton channel. CF(1) has five subunits: alpha(3), beta(3), gamma(1), delta(1), epsilon(1). CF(0) has three main subunits: a, b and c.</text>
</comment>
<comment type="similarity">
    <text evidence="2 8 9">Belongs to the ATPase epsilon chain family.</text>
</comment>
<dbReference type="NCBIfam" id="TIGR01216">
    <property type="entry name" value="ATP_synt_epsi"/>
    <property type="match status" value="1"/>
</dbReference>
<dbReference type="AlphaFoldDB" id="A0A1F7U9Z5"/>
<reference evidence="12 13" key="1">
    <citation type="journal article" date="2016" name="Nat. Commun.">
        <title>Thousands of microbial genomes shed light on interconnected biogeochemical processes in an aquifer system.</title>
        <authorList>
            <person name="Anantharaman K."/>
            <person name="Brown C.T."/>
            <person name="Hug L.A."/>
            <person name="Sharon I."/>
            <person name="Castelle C.J."/>
            <person name="Probst A.J."/>
            <person name="Thomas B.C."/>
            <person name="Singh A."/>
            <person name="Wilkins M.J."/>
            <person name="Karaoz U."/>
            <person name="Brodie E.L."/>
            <person name="Williams K.H."/>
            <person name="Hubbard S.S."/>
            <person name="Banfield J.F."/>
        </authorList>
    </citation>
    <scope>NUCLEOTIDE SEQUENCE [LARGE SCALE GENOMIC DNA]</scope>
</reference>
<keyword evidence="10" id="KW-0175">Coiled coil</keyword>
<feature type="coiled-coil region" evidence="10">
    <location>
        <begin position="88"/>
        <end position="118"/>
    </location>
</feature>
<dbReference type="EMBL" id="MGEA01000015">
    <property type="protein sequence ID" value="OGL74554.1"/>
    <property type="molecule type" value="Genomic_DNA"/>
</dbReference>
<dbReference type="GO" id="GO:0045259">
    <property type="term" value="C:proton-transporting ATP synthase complex"/>
    <property type="evidence" value="ECO:0007669"/>
    <property type="project" value="UniProtKB-KW"/>
</dbReference>
<name>A0A1F7U9Z5_9BACT</name>
<accession>A0A1F7U9Z5</accession>
<evidence type="ECO:0000256" key="7">
    <source>
        <dbReference type="ARBA" id="ARBA00023310"/>
    </source>
</evidence>
<comment type="subcellular location">
    <subcellularLocation>
        <location evidence="1 8">Cell membrane</location>
        <topology evidence="1 8">Peripheral membrane protein</topology>
    </subcellularLocation>
</comment>
<organism evidence="12 13">
    <name type="scientific">Candidatus Uhrbacteria bacterium RIFCSPHIGHO2_02_FULL_60_10</name>
    <dbReference type="NCBI Taxonomy" id="1802392"/>
    <lineage>
        <taxon>Bacteria</taxon>
        <taxon>Candidatus Uhriibacteriota</taxon>
    </lineage>
</organism>
<evidence type="ECO:0000259" key="11">
    <source>
        <dbReference type="Pfam" id="PF02823"/>
    </source>
</evidence>
<keyword evidence="8" id="KW-0375">Hydrogen ion transport</keyword>
<keyword evidence="5 8" id="KW-0472">Membrane</keyword>
<evidence type="ECO:0000256" key="10">
    <source>
        <dbReference type="SAM" id="Coils"/>
    </source>
</evidence>
<dbReference type="InterPro" id="IPR020546">
    <property type="entry name" value="ATP_synth_F1_dsu/esu_N"/>
</dbReference>
<dbReference type="InterPro" id="IPR036771">
    <property type="entry name" value="ATPsynth_dsu/esu_N"/>
</dbReference>
<dbReference type="GO" id="GO:0005886">
    <property type="term" value="C:plasma membrane"/>
    <property type="evidence" value="ECO:0007669"/>
    <property type="project" value="UniProtKB-SubCell"/>
</dbReference>